<name>A0A3B0R767_9ZZZZ</name>
<accession>A0A3B0R767</accession>
<protein>
    <submittedName>
        <fullName evidence="1">Uncharacterized protein</fullName>
    </submittedName>
</protein>
<organism evidence="1">
    <name type="scientific">hydrothermal vent metagenome</name>
    <dbReference type="NCBI Taxonomy" id="652676"/>
    <lineage>
        <taxon>unclassified sequences</taxon>
        <taxon>metagenomes</taxon>
        <taxon>ecological metagenomes</taxon>
    </lineage>
</organism>
<gene>
    <name evidence="1" type="ORF">MNBD_ALPHA08-2413</name>
</gene>
<dbReference type="EMBL" id="UOEC01000035">
    <property type="protein sequence ID" value="VAV87961.1"/>
    <property type="molecule type" value="Genomic_DNA"/>
</dbReference>
<reference evidence="1" key="1">
    <citation type="submission" date="2018-06" db="EMBL/GenBank/DDBJ databases">
        <authorList>
            <person name="Zhirakovskaya E."/>
        </authorList>
    </citation>
    <scope>NUCLEOTIDE SEQUENCE</scope>
</reference>
<proteinExistence type="predicted"/>
<sequence>MRLASHILAVFVAISTVVSPCLAAIKSSNDNAARLQKIILASVQSDATLQAAQFAEEVKAVCNGPCARLLNARNIQPFRNAIVNEFDGIVPVALLIQPREPDNVLPTKRLTSLTNWNSVDIYHLCRQLN</sequence>
<dbReference type="AlphaFoldDB" id="A0A3B0R767"/>
<evidence type="ECO:0000313" key="1">
    <source>
        <dbReference type="EMBL" id="VAV87961.1"/>
    </source>
</evidence>